<sequence length="350" mass="37070">MAPIGIALIGGGIFIKQAHIPAVLATPSLEVKAVYSRSLKSAKESAALLPNGGEGVDLYSSEEGGGGYADVLKRDDVSGVIIALPIANQPEYIKAALDAGKHVLAEKPVAPNVSQGRELIEYYHSIKARTGATWSCAEQMRCMPNYIFGAAEARKLGKITGFRAIVEFMTKEDNPYYNTEWRKNPTHDYGFILDGGVHWAASLRMLLGDDVADTVSGFSHTASAYLPSPDTLQGIVRTKSGASGAFLVSCGSTLPAKSEFSVACERGSVTVSRDNITVSRTDGSEPQVTIKNSAEGVKYEVQAWAAALEAGKPDPRLAPEEGLADAEFLLGMLKSADAGGVPQNLSLQHV</sequence>
<evidence type="ECO:0000259" key="2">
    <source>
        <dbReference type="Pfam" id="PF01408"/>
    </source>
</evidence>
<protein>
    <recommendedName>
        <fullName evidence="6">NAD-binding Rossmann fold oxidoreductase family protein</fullName>
    </recommendedName>
</protein>
<dbReference type="AlphaFoldDB" id="A0A4P7N9W4"/>
<dbReference type="InterPro" id="IPR000683">
    <property type="entry name" value="Gfo/Idh/MocA-like_OxRdtase_N"/>
</dbReference>
<evidence type="ECO:0008006" key="6">
    <source>
        <dbReference type="Google" id="ProtNLM"/>
    </source>
</evidence>
<feature type="domain" description="Gfo/Idh/MocA-like oxidoreductase N-terminal" evidence="2">
    <location>
        <begin position="5"/>
        <end position="123"/>
    </location>
</feature>
<feature type="domain" description="GFO/IDH/MocA-like oxidoreductase" evidence="3">
    <location>
        <begin position="152"/>
        <end position="269"/>
    </location>
</feature>
<dbReference type="Pfam" id="PF22725">
    <property type="entry name" value="GFO_IDH_MocA_C3"/>
    <property type="match status" value="1"/>
</dbReference>
<name>A0A4P7N9W4_PYROR</name>
<evidence type="ECO:0000256" key="1">
    <source>
        <dbReference type="ARBA" id="ARBA00010928"/>
    </source>
</evidence>
<dbReference type="PANTHER" id="PTHR42840">
    <property type="entry name" value="NAD(P)-BINDING ROSSMANN-FOLD SUPERFAMILY PROTEIN-RELATED"/>
    <property type="match status" value="1"/>
</dbReference>
<dbReference type="GO" id="GO:0016491">
    <property type="term" value="F:oxidoreductase activity"/>
    <property type="evidence" value="ECO:0007669"/>
    <property type="project" value="TreeGrafter"/>
</dbReference>
<dbReference type="SUPFAM" id="SSF55347">
    <property type="entry name" value="Glyceraldehyde-3-phosphate dehydrogenase-like, C-terminal domain"/>
    <property type="match status" value="1"/>
</dbReference>
<dbReference type="SUPFAM" id="SSF51735">
    <property type="entry name" value="NAD(P)-binding Rossmann-fold domains"/>
    <property type="match status" value="1"/>
</dbReference>
<organism evidence="4 5">
    <name type="scientific">Pyricularia oryzae</name>
    <name type="common">Rice blast fungus</name>
    <name type="synonym">Magnaporthe oryzae</name>
    <dbReference type="NCBI Taxonomy" id="318829"/>
    <lineage>
        <taxon>Eukaryota</taxon>
        <taxon>Fungi</taxon>
        <taxon>Dikarya</taxon>
        <taxon>Ascomycota</taxon>
        <taxon>Pezizomycotina</taxon>
        <taxon>Sordariomycetes</taxon>
        <taxon>Sordariomycetidae</taxon>
        <taxon>Magnaporthales</taxon>
        <taxon>Pyriculariaceae</taxon>
        <taxon>Pyricularia</taxon>
    </lineage>
</organism>
<proteinExistence type="inferred from homology"/>
<evidence type="ECO:0000313" key="5">
    <source>
        <dbReference type="Proteomes" id="UP000294847"/>
    </source>
</evidence>
<dbReference type="Gene3D" id="3.40.50.720">
    <property type="entry name" value="NAD(P)-binding Rossmann-like Domain"/>
    <property type="match status" value="1"/>
</dbReference>
<dbReference type="Pfam" id="PF01408">
    <property type="entry name" value="GFO_IDH_MocA"/>
    <property type="match status" value="1"/>
</dbReference>
<accession>A0A4P7N9W4</accession>
<gene>
    <name evidence="4" type="ORF">PoMZ_01862</name>
</gene>
<reference evidence="4 5" key="1">
    <citation type="journal article" date="2019" name="Mol. Biol. Evol.">
        <title>Blast fungal genomes show frequent chromosomal changes, gene gains and losses, and effector gene turnover.</title>
        <authorList>
            <person name="Gomez Luciano L.B."/>
            <person name="Jason Tsai I."/>
            <person name="Chuma I."/>
            <person name="Tosa Y."/>
            <person name="Chen Y.H."/>
            <person name="Li J.Y."/>
            <person name="Li M.Y."/>
            <person name="Jade Lu M.Y."/>
            <person name="Nakayashiki H."/>
            <person name="Li W.H."/>
        </authorList>
    </citation>
    <scope>NUCLEOTIDE SEQUENCE [LARGE SCALE GENOMIC DNA]</scope>
    <source>
        <strain evidence="4">MZ5-1-6</strain>
    </source>
</reference>
<dbReference type="Proteomes" id="UP000294847">
    <property type="component" value="Chromosome 2"/>
</dbReference>
<dbReference type="GO" id="GO:0005737">
    <property type="term" value="C:cytoplasm"/>
    <property type="evidence" value="ECO:0007669"/>
    <property type="project" value="TreeGrafter"/>
</dbReference>
<evidence type="ECO:0000259" key="3">
    <source>
        <dbReference type="Pfam" id="PF22725"/>
    </source>
</evidence>
<dbReference type="Gene3D" id="3.30.360.10">
    <property type="entry name" value="Dihydrodipicolinate Reductase, domain 2"/>
    <property type="match status" value="1"/>
</dbReference>
<dbReference type="GO" id="GO:0006740">
    <property type="term" value="P:NADPH regeneration"/>
    <property type="evidence" value="ECO:0007669"/>
    <property type="project" value="TreeGrafter"/>
</dbReference>
<evidence type="ECO:0000313" key="4">
    <source>
        <dbReference type="EMBL" id="QBZ56944.1"/>
    </source>
</evidence>
<dbReference type="PANTHER" id="PTHR42840:SF5">
    <property type="entry name" value="NAD(P)-BINDING ROSSMANN-FOLD SUPERFAMILY PROTEIN"/>
    <property type="match status" value="1"/>
</dbReference>
<comment type="similarity">
    <text evidence="1">Belongs to the Gfo/Idh/MocA family.</text>
</comment>
<dbReference type="EMBL" id="CP034205">
    <property type="protein sequence ID" value="QBZ56944.1"/>
    <property type="molecule type" value="Genomic_DNA"/>
</dbReference>
<dbReference type="InterPro" id="IPR055170">
    <property type="entry name" value="GFO_IDH_MocA-like_dom"/>
</dbReference>
<dbReference type="GO" id="GO:0000166">
    <property type="term" value="F:nucleotide binding"/>
    <property type="evidence" value="ECO:0007669"/>
    <property type="project" value="InterPro"/>
</dbReference>
<dbReference type="InterPro" id="IPR036291">
    <property type="entry name" value="NAD(P)-bd_dom_sf"/>
</dbReference>